<dbReference type="SUPFAM" id="SSF55874">
    <property type="entry name" value="ATPase domain of HSP90 chaperone/DNA topoisomerase II/histidine kinase"/>
    <property type="match status" value="1"/>
</dbReference>
<feature type="non-terminal residue" evidence="3">
    <location>
        <position position="287"/>
    </location>
</feature>
<dbReference type="EMBL" id="LAZR01056207">
    <property type="protein sequence ID" value="KKK74674.1"/>
    <property type="molecule type" value="Genomic_DNA"/>
</dbReference>
<dbReference type="PRINTS" id="PR00344">
    <property type="entry name" value="BCTRLSENSOR"/>
</dbReference>
<dbReference type="PANTHER" id="PTHR43065">
    <property type="entry name" value="SENSOR HISTIDINE KINASE"/>
    <property type="match status" value="1"/>
</dbReference>
<dbReference type="PROSITE" id="PS50109">
    <property type="entry name" value="HIS_KIN"/>
    <property type="match status" value="1"/>
</dbReference>
<reference evidence="3" key="1">
    <citation type="journal article" date="2015" name="Nature">
        <title>Complex archaea that bridge the gap between prokaryotes and eukaryotes.</title>
        <authorList>
            <person name="Spang A."/>
            <person name="Saw J.H."/>
            <person name="Jorgensen S.L."/>
            <person name="Zaremba-Niedzwiedzka K."/>
            <person name="Martijn J."/>
            <person name="Lind A.E."/>
            <person name="van Eijk R."/>
            <person name="Schleper C."/>
            <person name="Guy L."/>
            <person name="Ettema T.J."/>
        </authorList>
    </citation>
    <scope>NUCLEOTIDE SEQUENCE</scope>
</reference>
<gene>
    <name evidence="3" type="ORF">LCGC14_2881400</name>
</gene>
<dbReference type="Pfam" id="PF00512">
    <property type="entry name" value="HisKA"/>
    <property type="match status" value="1"/>
</dbReference>
<dbReference type="AlphaFoldDB" id="A0A0F9A7Y9"/>
<comment type="caution">
    <text evidence="3">The sequence shown here is derived from an EMBL/GenBank/DDBJ whole genome shotgun (WGS) entry which is preliminary data.</text>
</comment>
<evidence type="ECO:0000313" key="3">
    <source>
        <dbReference type="EMBL" id="KKK74674.1"/>
    </source>
</evidence>
<dbReference type="SUPFAM" id="SSF47384">
    <property type="entry name" value="Homodimeric domain of signal transducing histidine kinase"/>
    <property type="match status" value="1"/>
</dbReference>
<evidence type="ECO:0000259" key="2">
    <source>
        <dbReference type="PROSITE" id="PS50109"/>
    </source>
</evidence>
<accession>A0A0F9A7Y9</accession>
<protein>
    <recommendedName>
        <fullName evidence="2">Histidine kinase domain-containing protein</fullName>
    </recommendedName>
</protein>
<dbReference type="InterPro" id="IPR005467">
    <property type="entry name" value="His_kinase_dom"/>
</dbReference>
<dbReference type="SMART" id="SM00387">
    <property type="entry name" value="HATPase_c"/>
    <property type="match status" value="1"/>
</dbReference>
<dbReference type="InterPro" id="IPR003594">
    <property type="entry name" value="HATPase_dom"/>
</dbReference>
<dbReference type="InterPro" id="IPR004358">
    <property type="entry name" value="Sig_transdc_His_kin-like_C"/>
</dbReference>
<dbReference type="CDD" id="cd00082">
    <property type="entry name" value="HisKA"/>
    <property type="match status" value="1"/>
</dbReference>
<name>A0A0F9A7Y9_9ZZZZ</name>
<sequence>MTKADDDVNIEGLSVDLTDQKKALEEKEHLESQLRQAQKMEAIGTLAGGIAHDFNNILAAISGYSELWLTDETCAENEARDYFKQILVGTDRAKDLVKQILTFSRQDEQELRPARINIIIKEALKLIRASIPKTIDIRSDIAAAPITIQADVIQIHQVLMNLCANAAYVMREKGGTLEINLYVKELESDAIPVQHKEIEPGQYAEMTVRDTGPGIDPEIIERIFDPFFTTKPKDEGSGLGLAVAHGIVRNHGGTITVFSETGKGTIFKVLLPVIPKDSDEGLKEEAV</sequence>
<dbReference type="InterPro" id="IPR036890">
    <property type="entry name" value="HATPase_C_sf"/>
</dbReference>
<dbReference type="Pfam" id="PF02518">
    <property type="entry name" value="HATPase_c"/>
    <property type="match status" value="1"/>
</dbReference>
<evidence type="ECO:0000256" key="1">
    <source>
        <dbReference type="ARBA" id="ARBA00022553"/>
    </source>
</evidence>
<keyword evidence="1" id="KW-0597">Phosphoprotein</keyword>
<dbReference type="SMART" id="SM00388">
    <property type="entry name" value="HisKA"/>
    <property type="match status" value="1"/>
</dbReference>
<dbReference type="Gene3D" id="1.10.287.130">
    <property type="match status" value="1"/>
</dbReference>
<dbReference type="InterPro" id="IPR036097">
    <property type="entry name" value="HisK_dim/P_sf"/>
</dbReference>
<dbReference type="PANTHER" id="PTHR43065:SF42">
    <property type="entry name" value="TWO-COMPONENT SENSOR PPRA"/>
    <property type="match status" value="1"/>
</dbReference>
<organism evidence="3">
    <name type="scientific">marine sediment metagenome</name>
    <dbReference type="NCBI Taxonomy" id="412755"/>
    <lineage>
        <taxon>unclassified sequences</taxon>
        <taxon>metagenomes</taxon>
        <taxon>ecological metagenomes</taxon>
    </lineage>
</organism>
<dbReference type="InterPro" id="IPR003661">
    <property type="entry name" value="HisK_dim/P_dom"/>
</dbReference>
<dbReference type="GO" id="GO:0000155">
    <property type="term" value="F:phosphorelay sensor kinase activity"/>
    <property type="evidence" value="ECO:0007669"/>
    <property type="project" value="InterPro"/>
</dbReference>
<dbReference type="Gene3D" id="3.30.565.10">
    <property type="entry name" value="Histidine kinase-like ATPase, C-terminal domain"/>
    <property type="match status" value="1"/>
</dbReference>
<feature type="domain" description="Histidine kinase" evidence="2">
    <location>
        <begin position="49"/>
        <end position="275"/>
    </location>
</feature>
<proteinExistence type="predicted"/>